<comment type="caution">
    <text evidence="1">The sequence shown here is derived from an EMBL/GenBank/DDBJ whole genome shotgun (WGS) entry which is preliminary data.</text>
</comment>
<dbReference type="PATRIC" id="fig|1114963.3.peg.1271"/>
<evidence type="ECO:0000313" key="2">
    <source>
        <dbReference type="Proteomes" id="UP000052268"/>
    </source>
</evidence>
<reference evidence="1 2" key="1">
    <citation type="journal article" date="2015" name="G3 (Bethesda)">
        <title>Insights into Ongoing Evolution of the Hexachlorocyclohexane Catabolic Pathway from Comparative Genomics of Ten Sphingomonadaceae Strains.</title>
        <authorList>
            <person name="Pearce S.L."/>
            <person name="Oakeshott J.G."/>
            <person name="Pandey G."/>
        </authorList>
    </citation>
    <scope>NUCLEOTIDE SEQUENCE [LARGE SCALE GENOMIC DNA]</scope>
    <source>
        <strain evidence="1 2">LL02</strain>
    </source>
</reference>
<dbReference type="EMBL" id="JACU01000002">
    <property type="protein sequence ID" value="KMS60048.1"/>
    <property type="molecule type" value="Genomic_DNA"/>
</dbReference>
<accession>A0A0J7Y9Q8</accession>
<proteinExistence type="predicted"/>
<sequence length="39" mass="4280">MDRAEVLDQFATTTIPMPEEALPKPTGFGDWADGIDVPF</sequence>
<name>A0A0J7Y9Q8_9SPHN</name>
<keyword evidence="2" id="KW-1185">Reference proteome</keyword>
<gene>
    <name evidence="1" type="ORF">V474_11820</name>
</gene>
<protein>
    <submittedName>
        <fullName evidence="1">Uncharacterized protein</fullName>
    </submittedName>
</protein>
<evidence type="ECO:0000313" key="1">
    <source>
        <dbReference type="EMBL" id="KMS60048.1"/>
    </source>
</evidence>
<dbReference type="Proteomes" id="UP000052268">
    <property type="component" value="Unassembled WGS sequence"/>
</dbReference>
<organism evidence="1 2">
    <name type="scientific">Novosphingobium barchaimii LL02</name>
    <dbReference type="NCBI Taxonomy" id="1114963"/>
    <lineage>
        <taxon>Bacteria</taxon>
        <taxon>Pseudomonadati</taxon>
        <taxon>Pseudomonadota</taxon>
        <taxon>Alphaproteobacteria</taxon>
        <taxon>Sphingomonadales</taxon>
        <taxon>Sphingomonadaceae</taxon>
        <taxon>Novosphingobium</taxon>
    </lineage>
</organism>
<dbReference type="AlphaFoldDB" id="A0A0J7Y9Q8"/>